<dbReference type="Proteomes" id="UP000622890">
    <property type="component" value="Unassembled WGS sequence"/>
</dbReference>
<accession>A0A934W7A4</accession>
<dbReference type="AlphaFoldDB" id="A0A934W7A4"/>
<comment type="caution">
    <text evidence="3">The sequence shown here is derived from an EMBL/GenBank/DDBJ whole genome shotgun (WGS) entry which is preliminary data.</text>
</comment>
<dbReference type="SUPFAM" id="SSF55166">
    <property type="entry name" value="Hedgehog/DD-peptidase"/>
    <property type="match status" value="1"/>
</dbReference>
<dbReference type="InterPro" id="IPR039561">
    <property type="entry name" value="Peptidase_M15C"/>
</dbReference>
<organism evidence="3 4">
    <name type="scientific">Noviherbaspirillum pedocola</name>
    <dbReference type="NCBI Taxonomy" id="2801341"/>
    <lineage>
        <taxon>Bacteria</taxon>
        <taxon>Pseudomonadati</taxon>
        <taxon>Pseudomonadota</taxon>
        <taxon>Betaproteobacteria</taxon>
        <taxon>Burkholderiales</taxon>
        <taxon>Oxalobacteraceae</taxon>
        <taxon>Noviherbaspirillum</taxon>
    </lineage>
</organism>
<evidence type="ECO:0000313" key="3">
    <source>
        <dbReference type="EMBL" id="MBK4737187.1"/>
    </source>
</evidence>
<dbReference type="Pfam" id="PF13539">
    <property type="entry name" value="Peptidase_M15_4"/>
    <property type="match status" value="1"/>
</dbReference>
<evidence type="ECO:0000313" key="4">
    <source>
        <dbReference type="Proteomes" id="UP000622890"/>
    </source>
</evidence>
<proteinExistence type="predicted"/>
<protein>
    <submittedName>
        <fullName evidence="3">M15 family metallopeptidase</fullName>
    </submittedName>
</protein>
<sequence>MKAAGVIRAGAPVRCDQLAAVRFSYVGFDGAVHDDGEIIVMAAVAQPVREIFDTLRRRRFPLARARSIEHYRGDDAASMADNNTSGFNDRPLTGGGLPSLHAYGLAIDINPLQNPYIAFDRDGLARYSPPQGARFANRRNDRPGKPCRPGMAEDVVTLFAQHGFTVWGGDWDAPIDYQHFQVDRPLAQRLAQLPESAARDLFERERLRGNANGRDKDRSKLDAGKTCMPAKTQ</sequence>
<dbReference type="GO" id="GO:0008233">
    <property type="term" value="F:peptidase activity"/>
    <property type="evidence" value="ECO:0007669"/>
    <property type="project" value="InterPro"/>
</dbReference>
<feature type="region of interest" description="Disordered" evidence="1">
    <location>
        <begin position="206"/>
        <end position="233"/>
    </location>
</feature>
<dbReference type="InterPro" id="IPR009045">
    <property type="entry name" value="Zn_M74/Hedgehog-like"/>
</dbReference>
<dbReference type="Gene3D" id="3.30.1380.10">
    <property type="match status" value="1"/>
</dbReference>
<name>A0A934W7A4_9BURK</name>
<evidence type="ECO:0000256" key="1">
    <source>
        <dbReference type="SAM" id="MobiDB-lite"/>
    </source>
</evidence>
<evidence type="ECO:0000259" key="2">
    <source>
        <dbReference type="Pfam" id="PF13539"/>
    </source>
</evidence>
<dbReference type="EMBL" id="JAEPBG010000010">
    <property type="protein sequence ID" value="MBK4737187.1"/>
    <property type="molecule type" value="Genomic_DNA"/>
</dbReference>
<feature type="compositionally biased region" description="Basic and acidic residues" evidence="1">
    <location>
        <begin position="206"/>
        <end position="223"/>
    </location>
</feature>
<gene>
    <name evidence="3" type="ORF">JJB74_21405</name>
</gene>
<feature type="domain" description="Peptidase M15C" evidence="2">
    <location>
        <begin position="98"/>
        <end position="182"/>
    </location>
</feature>
<keyword evidence="4" id="KW-1185">Reference proteome</keyword>
<reference evidence="3" key="1">
    <citation type="submission" date="2021-01" db="EMBL/GenBank/DDBJ databases">
        <title>Genome sequence of strain Noviherbaspirillum sp. DKR-6.</title>
        <authorList>
            <person name="Chaudhary D.K."/>
        </authorList>
    </citation>
    <scope>NUCLEOTIDE SEQUENCE</scope>
    <source>
        <strain evidence="3">DKR-6</strain>
    </source>
</reference>